<keyword evidence="3" id="KW-0175">Coiled coil</keyword>
<dbReference type="EMBL" id="LJTC01000002">
    <property type="protein sequence ID" value="KPM84959.1"/>
    <property type="molecule type" value="Genomic_DNA"/>
</dbReference>
<dbReference type="InterPro" id="IPR029787">
    <property type="entry name" value="Nucleotide_cyclase"/>
</dbReference>
<dbReference type="InterPro" id="IPR043128">
    <property type="entry name" value="Rev_trsase/Diguanyl_cyclase"/>
</dbReference>
<dbReference type="GO" id="GO:0052621">
    <property type="term" value="F:diguanylate cyclase activity"/>
    <property type="evidence" value="ECO:0007669"/>
    <property type="project" value="UniProtKB-EC"/>
</dbReference>
<dbReference type="Proteomes" id="UP000050378">
    <property type="component" value="Unassembled WGS sequence"/>
</dbReference>
<organism evidence="5 6">
    <name type="scientific">Pseudoalteromonas lipolytica</name>
    <dbReference type="NCBI Taxonomy" id="570156"/>
    <lineage>
        <taxon>Bacteria</taxon>
        <taxon>Pseudomonadati</taxon>
        <taxon>Pseudomonadota</taxon>
        <taxon>Gammaproteobacteria</taxon>
        <taxon>Alteromonadales</taxon>
        <taxon>Pseudoalteromonadaceae</taxon>
        <taxon>Pseudoalteromonas</taxon>
    </lineage>
</organism>
<accession>A0A0P7EQG9</accession>
<dbReference type="InterPro" id="IPR000160">
    <property type="entry name" value="GGDEF_dom"/>
</dbReference>
<dbReference type="FunFam" id="3.30.70.270:FF:000001">
    <property type="entry name" value="Diguanylate cyclase domain protein"/>
    <property type="match status" value="1"/>
</dbReference>
<evidence type="ECO:0000313" key="5">
    <source>
        <dbReference type="EMBL" id="KPM84959.1"/>
    </source>
</evidence>
<dbReference type="NCBIfam" id="TIGR00254">
    <property type="entry name" value="GGDEF"/>
    <property type="match status" value="1"/>
</dbReference>
<comment type="cofactor">
    <cofactor evidence="1">
        <name>Mg(2+)</name>
        <dbReference type="ChEBI" id="CHEBI:18420"/>
    </cofactor>
</comment>
<dbReference type="SUPFAM" id="SSF55073">
    <property type="entry name" value="Nucleotide cyclase"/>
    <property type="match status" value="1"/>
</dbReference>
<dbReference type="InterPro" id="IPR050469">
    <property type="entry name" value="Diguanylate_Cyclase"/>
</dbReference>
<dbReference type="PANTHER" id="PTHR45138">
    <property type="entry name" value="REGULATORY COMPONENTS OF SENSORY TRANSDUCTION SYSTEM"/>
    <property type="match status" value="1"/>
</dbReference>
<feature type="coiled-coil region" evidence="3">
    <location>
        <begin position="143"/>
        <end position="188"/>
    </location>
</feature>
<evidence type="ECO:0000256" key="3">
    <source>
        <dbReference type="SAM" id="Coils"/>
    </source>
</evidence>
<dbReference type="PROSITE" id="PS50887">
    <property type="entry name" value="GGDEF"/>
    <property type="match status" value="1"/>
</dbReference>
<dbReference type="CDD" id="cd01949">
    <property type="entry name" value="GGDEF"/>
    <property type="match status" value="1"/>
</dbReference>
<sequence>MILSAQAEHSLSYSSHCLKQAIPLMVKYKMPITPLNYAIWYAYVSNKTPELNDALDKIIDEFKTCSHEHAKALFNQFLSSDDLALFYQLSGGFNDVVGKVHQDINEAINYSTEFNQTLQECHLKLKNADISQETGFDDVLDCVERLSDESATLQSRAQDFQNQLAQAYAEITDLKQELIRSKDKAQRDPLTGLLNRGKFDEDIKRFCKNNELAQVSVLTMIDIDHFKSFNDNFGHQKGDQVLRAVSAKLLKHVSSIGQVYRYGGEEFCFTAQFASISDMTNFTQLLRQTIAKLQIKKPNSDKVLSQVTASFGIAIKAKNSNPEQLIAKADKALYLAKEHGRNRIEIVEE</sequence>
<name>A0A0P7EQG9_9GAMM</name>
<gene>
    <name evidence="5" type="ORF">AOG27_04115</name>
</gene>
<dbReference type="EC" id="2.7.7.65" evidence="2"/>
<dbReference type="PANTHER" id="PTHR45138:SF2">
    <property type="entry name" value="DIGUANYLATE CYCLASE VDCA"/>
    <property type="match status" value="1"/>
</dbReference>
<dbReference type="Gene3D" id="3.30.70.270">
    <property type="match status" value="1"/>
</dbReference>
<dbReference type="GO" id="GO:1902201">
    <property type="term" value="P:negative regulation of bacterial-type flagellum-dependent cell motility"/>
    <property type="evidence" value="ECO:0007669"/>
    <property type="project" value="TreeGrafter"/>
</dbReference>
<comment type="caution">
    <text evidence="5">The sequence shown here is derived from an EMBL/GenBank/DDBJ whole genome shotgun (WGS) entry which is preliminary data.</text>
</comment>
<dbReference type="OrthoDB" id="9812260at2"/>
<evidence type="ECO:0000313" key="6">
    <source>
        <dbReference type="Proteomes" id="UP000050378"/>
    </source>
</evidence>
<evidence type="ECO:0000256" key="1">
    <source>
        <dbReference type="ARBA" id="ARBA00001946"/>
    </source>
</evidence>
<dbReference type="PATRIC" id="fig|570156.3.peg.805"/>
<dbReference type="GO" id="GO:0005886">
    <property type="term" value="C:plasma membrane"/>
    <property type="evidence" value="ECO:0007669"/>
    <property type="project" value="TreeGrafter"/>
</dbReference>
<dbReference type="STRING" id="570156.AOG27_04115"/>
<protein>
    <recommendedName>
        <fullName evidence="2">diguanylate cyclase</fullName>
        <ecNumber evidence="2">2.7.7.65</ecNumber>
    </recommendedName>
</protein>
<dbReference type="AlphaFoldDB" id="A0A0P7EQG9"/>
<proteinExistence type="predicted"/>
<dbReference type="RefSeq" id="WP_054551717.1">
    <property type="nucleotide sequence ID" value="NZ_LJTC01000002.1"/>
</dbReference>
<feature type="domain" description="GGDEF" evidence="4">
    <location>
        <begin position="214"/>
        <end position="349"/>
    </location>
</feature>
<dbReference type="GO" id="GO:0043709">
    <property type="term" value="P:cell adhesion involved in single-species biofilm formation"/>
    <property type="evidence" value="ECO:0007669"/>
    <property type="project" value="TreeGrafter"/>
</dbReference>
<dbReference type="SMART" id="SM00267">
    <property type="entry name" value="GGDEF"/>
    <property type="match status" value="1"/>
</dbReference>
<reference evidence="5 6" key="1">
    <citation type="submission" date="2015-09" db="EMBL/GenBank/DDBJ databases">
        <title>Draft Genome Sequence of Pseudoalteromonas lipolytica UCD-48B.</title>
        <authorList>
            <person name="Krusor M."/>
            <person name="Coil D.A."/>
            <person name="Lang J.M."/>
            <person name="Eisen J.A."/>
            <person name="Alexiev A."/>
        </authorList>
    </citation>
    <scope>NUCLEOTIDE SEQUENCE [LARGE SCALE GENOMIC DNA]</scope>
    <source>
        <strain evidence="5 6">UCD-48B</strain>
    </source>
</reference>
<evidence type="ECO:0000256" key="2">
    <source>
        <dbReference type="ARBA" id="ARBA00012528"/>
    </source>
</evidence>
<evidence type="ECO:0000259" key="4">
    <source>
        <dbReference type="PROSITE" id="PS50887"/>
    </source>
</evidence>
<dbReference type="Pfam" id="PF00990">
    <property type="entry name" value="GGDEF"/>
    <property type="match status" value="1"/>
</dbReference>